<evidence type="ECO:0000313" key="2">
    <source>
        <dbReference type="EMBL" id="CAL1614942.1"/>
    </source>
</evidence>
<organism evidence="2 3">
    <name type="scientific">Knipowitschia caucasica</name>
    <name type="common">Caucasian dwarf goby</name>
    <name type="synonym">Pomatoschistus caucasicus</name>
    <dbReference type="NCBI Taxonomy" id="637954"/>
    <lineage>
        <taxon>Eukaryota</taxon>
        <taxon>Metazoa</taxon>
        <taxon>Chordata</taxon>
        <taxon>Craniata</taxon>
        <taxon>Vertebrata</taxon>
        <taxon>Euteleostomi</taxon>
        <taxon>Actinopterygii</taxon>
        <taxon>Neopterygii</taxon>
        <taxon>Teleostei</taxon>
        <taxon>Neoteleostei</taxon>
        <taxon>Acanthomorphata</taxon>
        <taxon>Gobiaria</taxon>
        <taxon>Gobiiformes</taxon>
        <taxon>Gobioidei</taxon>
        <taxon>Gobiidae</taxon>
        <taxon>Gobiinae</taxon>
        <taxon>Knipowitschia</taxon>
    </lineage>
</organism>
<evidence type="ECO:0000313" key="3">
    <source>
        <dbReference type="Proteomes" id="UP001497482"/>
    </source>
</evidence>
<keyword evidence="3" id="KW-1185">Reference proteome</keyword>
<reference evidence="2 3" key="1">
    <citation type="submission" date="2024-04" db="EMBL/GenBank/DDBJ databases">
        <authorList>
            <person name="Waldvogel A.-M."/>
            <person name="Schoenle A."/>
        </authorList>
    </citation>
    <scope>NUCLEOTIDE SEQUENCE [LARGE SCALE GENOMIC DNA]</scope>
</reference>
<proteinExistence type="predicted"/>
<dbReference type="EMBL" id="OZ035831">
    <property type="protein sequence ID" value="CAL1614942.1"/>
    <property type="molecule type" value="Genomic_DNA"/>
</dbReference>
<name>A0AAV2MNR3_KNICA</name>
<gene>
    <name evidence="2" type="ORF">KC01_LOCUS40963</name>
</gene>
<evidence type="ECO:0000256" key="1">
    <source>
        <dbReference type="SAM" id="MobiDB-lite"/>
    </source>
</evidence>
<dbReference type="Proteomes" id="UP001497482">
    <property type="component" value="Chromosome 9"/>
</dbReference>
<accession>A0AAV2MNR3</accession>
<dbReference type="AlphaFoldDB" id="A0AAV2MNR3"/>
<protein>
    <submittedName>
        <fullName evidence="2">Uncharacterized protein</fullName>
    </submittedName>
</protein>
<sequence>MEVNRDVTPPTTAVYTLSPGQVASNRDQAQVPRLQAAPDGFSPAGADGAGVPKVWSNNKLQQPNPTPVAAPSQTDNKAPTRTGESTKR</sequence>
<feature type="compositionally biased region" description="Polar residues" evidence="1">
    <location>
        <begin position="9"/>
        <end position="28"/>
    </location>
</feature>
<feature type="region of interest" description="Disordered" evidence="1">
    <location>
        <begin position="1"/>
        <end position="88"/>
    </location>
</feature>
<feature type="compositionally biased region" description="Polar residues" evidence="1">
    <location>
        <begin position="71"/>
        <end position="88"/>
    </location>
</feature>